<evidence type="ECO:0000313" key="9">
    <source>
        <dbReference type="Proteomes" id="UP000053447"/>
    </source>
</evidence>
<dbReference type="GeneID" id="28940942"/>
<feature type="domain" description="SURP motif" evidence="6">
    <location>
        <begin position="302"/>
        <end position="345"/>
    </location>
</feature>
<evidence type="ECO:0000259" key="7">
    <source>
        <dbReference type="PROSITE" id="PS51391"/>
    </source>
</evidence>
<dbReference type="InterPro" id="IPR035979">
    <property type="entry name" value="RBD_domain_sf"/>
</dbReference>
<dbReference type="InterPro" id="IPR051485">
    <property type="entry name" value="SR-CTD_assoc_factor"/>
</dbReference>
<keyword evidence="9" id="KW-1185">Reference proteome</keyword>
<accession>A0A0W4ZL94</accession>
<evidence type="ECO:0000259" key="5">
    <source>
        <dbReference type="PROSITE" id="PS50102"/>
    </source>
</evidence>
<dbReference type="AlphaFoldDB" id="A0A0W4ZL94"/>
<dbReference type="OrthoDB" id="377209at2759"/>
<dbReference type="Gene3D" id="1.25.40.90">
    <property type="match status" value="1"/>
</dbReference>
<dbReference type="SUPFAM" id="SSF48464">
    <property type="entry name" value="ENTH/VHS domain"/>
    <property type="match status" value="1"/>
</dbReference>
<dbReference type="Proteomes" id="UP000053447">
    <property type="component" value="Unassembled WGS sequence"/>
</dbReference>
<dbReference type="InterPro" id="IPR035967">
    <property type="entry name" value="SWAP/Surp_sf"/>
</dbReference>
<dbReference type="InterPro" id="IPR012677">
    <property type="entry name" value="Nucleotide-bd_a/b_plait_sf"/>
</dbReference>
<feature type="coiled-coil region" evidence="3">
    <location>
        <begin position="37"/>
        <end position="64"/>
    </location>
</feature>
<keyword evidence="1 2" id="KW-0694">RNA-binding</keyword>
<evidence type="ECO:0000256" key="4">
    <source>
        <dbReference type="SAM" id="MobiDB-lite"/>
    </source>
</evidence>
<dbReference type="InterPro" id="IPR000061">
    <property type="entry name" value="Surp"/>
</dbReference>
<proteinExistence type="predicted"/>
<evidence type="ECO:0008006" key="10">
    <source>
        <dbReference type="Google" id="ProtNLM"/>
    </source>
</evidence>
<name>A0A0W4ZL94_PNEJ7</name>
<dbReference type="GO" id="GO:0003723">
    <property type="term" value="F:RNA binding"/>
    <property type="evidence" value="ECO:0007669"/>
    <property type="project" value="UniProtKB-UniRule"/>
</dbReference>
<feature type="domain" description="CID" evidence="7">
    <location>
        <begin position="402"/>
        <end position="547"/>
    </location>
</feature>
<dbReference type="SMART" id="SM00360">
    <property type="entry name" value="RRM"/>
    <property type="match status" value="1"/>
</dbReference>
<dbReference type="SUPFAM" id="SSF54928">
    <property type="entry name" value="RNA-binding domain, RBD"/>
    <property type="match status" value="1"/>
</dbReference>
<evidence type="ECO:0000256" key="2">
    <source>
        <dbReference type="PROSITE-ProRule" id="PRU00176"/>
    </source>
</evidence>
<organism evidence="8 9">
    <name type="scientific">Pneumocystis jirovecii (strain RU7)</name>
    <name type="common">Human pneumocystis pneumonia agent</name>
    <dbReference type="NCBI Taxonomy" id="1408657"/>
    <lineage>
        <taxon>Eukaryota</taxon>
        <taxon>Fungi</taxon>
        <taxon>Dikarya</taxon>
        <taxon>Ascomycota</taxon>
        <taxon>Taphrinomycotina</taxon>
        <taxon>Pneumocystomycetes</taxon>
        <taxon>Pneumocystaceae</taxon>
        <taxon>Pneumocystis</taxon>
    </lineage>
</organism>
<dbReference type="Pfam" id="PF01805">
    <property type="entry name" value="Surp"/>
    <property type="match status" value="1"/>
</dbReference>
<dbReference type="PANTHER" id="PTHR23140">
    <property type="entry name" value="RNA PROCESSING PROTEIN LD23810P"/>
    <property type="match status" value="1"/>
</dbReference>
<dbReference type="SMART" id="SM00582">
    <property type="entry name" value="RPR"/>
    <property type="match status" value="1"/>
</dbReference>
<feature type="region of interest" description="Disordered" evidence="4">
    <location>
        <begin position="628"/>
        <end position="654"/>
    </location>
</feature>
<dbReference type="Gene3D" id="3.30.70.330">
    <property type="match status" value="1"/>
</dbReference>
<dbReference type="SUPFAM" id="SSF109905">
    <property type="entry name" value="Surp module (SWAP domain)"/>
    <property type="match status" value="1"/>
</dbReference>
<keyword evidence="3" id="KW-0175">Coiled coil</keyword>
<dbReference type="EMBL" id="LFWA01000010">
    <property type="protein sequence ID" value="KTW29150.1"/>
    <property type="molecule type" value="Genomic_DNA"/>
</dbReference>
<dbReference type="InterPro" id="IPR006569">
    <property type="entry name" value="CID_dom"/>
</dbReference>
<gene>
    <name evidence="8" type="ORF">T551_02424</name>
</gene>
<evidence type="ECO:0000313" key="8">
    <source>
        <dbReference type="EMBL" id="KTW29150.1"/>
    </source>
</evidence>
<dbReference type="PANTHER" id="PTHR23140:SF0">
    <property type="entry name" value="U2 SNRNP-ASSOCIATED SURP MOTIF-CONTAINING PROTEIN"/>
    <property type="match status" value="1"/>
</dbReference>
<dbReference type="PROSITE" id="PS50102">
    <property type="entry name" value="RRM"/>
    <property type="match status" value="1"/>
</dbReference>
<dbReference type="InterPro" id="IPR008942">
    <property type="entry name" value="ENTH_VHS"/>
</dbReference>
<feature type="domain" description="RRM" evidence="5">
    <location>
        <begin position="154"/>
        <end position="236"/>
    </location>
</feature>
<dbReference type="InterPro" id="IPR000504">
    <property type="entry name" value="RRM_dom"/>
</dbReference>
<evidence type="ECO:0000259" key="6">
    <source>
        <dbReference type="PROSITE" id="PS50128"/>
    </source>
</evidence>
<dbReference type="GO" id="GO:0005634">
    <property type="term" value="C:nucleus"/>
    <property type="evidence" value="ECO:0007669"/>
    <property type="project" value="TreeGrafter"/>
</dbReference>
<reference evidence="9" key="1">
    <citation type="journal article" date="2016" name="Nat. Commun.">
        <title>Genome analysis of three Pneumocystis species reveals adaptation mechanisms to life exclusively in mammalian hosts.</title>
        <authorList>
            <person name="Ma L."/>
            <person name="Chen Z."/>
            <person name="Huang D.W."/>
            <person name="Kutty G."/>
            <person name="Ishihara M."/>
            <person name="Wang H."/>
            <person name="Abouelleil A."/>
            <person name="Bishop L."/>
            <person name="Davey E."/>
            <person name="Deng R."/>
            <person name="Deng X."/>
            <person name="Fan L."/>
            <person name="Fantoni G."/>
            <person name="Fitzgerald M."/>
            <person name="Gogineni E."/>
            <person name="Goldberg J.M."/>
            <person name="Handley G."/>
            <person name="Hu X."/>
            <person name="Huber C."/>
            <person name="Jiao X."/>
            <person name="Jones K."/>
            <person name="Levin J.Z."/>
            <person name="Liu Y."/>
            <person name="Macdonald P."/>
            <person name="Melnikov A."/>
            <person name="Raley C."/>
            <person name="Sassi M."/>
            <person name="Sherman B.T."/>
            <person name="Song X."/>
            <person name="Sykes S."/>
            <person name="Tran B."/>
            <person name="Walsh L."/>
            <person name="Xia Y."/>
            <person name="Yang J."/>
            <person name="Young S."/>
            <person name="Zeng Q."/>
            <person name="Zheng X."/>
            <person name="Stephens R."/>
            <person name="Nusbaum C."/>
            <person name="Birren B.W."/>
            <person name="Azadi P."/>
            <person name="Lempicki R.A."/>
            <person name="Cuomo C.A."/>
            <person name="Kovacs J.A."/>
        </authorList>
    </citation>
    <scope>NUCLEOTIDE SEQUENCE [LARGE SCALE GENOMIC DNA]</scope>
    <source>
        <strain evidence="9">RU7</strain>
    </source>
</reference>
<evidence type="ECO:0000256" key="1">
    <source>
        <dbReference type="ARBA" id="ARBA00022884"/>
    </source>
</evidence>
<dbReference type="PROSITE" id="PS51391">
    <property type="entry name" value="CID"/>
    <property type="match status" value="1"/>
</dbReference>
<dbReference type="GO" id="GO:0006396">
    <property type="term" value="P:RNA processing"/>
    <property type="evidence" value="ECO:0007669"/>
    <property type="project" value="InterPro"/>
</dbReference>
<dbReference type="VEuPathDB" id="FungiDB:T551_02424"/>
<dbReference type="Gene3D" id="1.10.10.790">
    <property type="entry name" value="Surp module"/>
    <property type="match status" value="1"/>
</dbReference>
<dbReference type="PROSITE" id="PS50128">
    <property type="entry name" value="SURP"/>
    <property type="match status" value="1"/>
</dbReference>
<dbReference type="Pfam" id="PF00076">
    <property type="entry name" value="RRM_1"/>
    <property type="match status" value="1"/>
</dbReference>
<sequence>MTKPRQLPYGLTTFKEGSLRSIDQGKIAAFERATPKKTAYDKAREEANARKKREEEEAKVIYEDFVKSFDDGSGEYNTSSFSPNMHRGVSCSKRHFAGLSSDAENVSNRKRNLDIFLEEIKSNQQKEIFKVSRNTNAGIFSTETCEESSGSRPRSLHLTSLPPSTTQQSLSTLLLPYGKITSINILPSRSTDDQFKKGVSAFVTFENPKDAEMAKSNLDGTYLGHGWRARVIWGKELKSSTFCNYVDTHNIKLPFNAKQGTMGFNRAPPPGGIAGGRIVPSSTLNRIEVVVSKPKDLKLLRRIHRVIEKVVEYGVEFEAFLMKRECNNLDYEFLFDSTTPEHVYYRWKLFSLLNGDFPYKWLKEPFQMFTNGAWWIPPENTDDDDDDFPDDNFEKRRQMSYLGSASRYHFDWLLREISYRRGNIARAMSFAIEHASAADEIVEILISSLIQSHASISTKIARLYLVSDILHNSSIAIPNVWKYRQLLEQNLSVVFLHFSEIYKSFDGRIKADNFRRQIVNITSAWESWIVFGQGVLENFLEIFLGKKKSDLKEKNLLNVPEINKSSESTKTGFGRSVWKKISDNLDDSSSNINDTFSNVEVKNSEISSLCIQEKSIFRIINSKFLDNLDGEPMQNLDGEPMQNLDGEPMQNLDGEPMQNLDGEPMQNLDGEPMQNLDGEPMQNLDGEPMQNLDGEPMLNLDGELMLNLDGEPMQNLDGEPMLNLDGEPMLNLDGEPMLNLDEECFVKNDDNKDISRKSNLLSGNLKSHAIKFDLSSGKNSATFSRLSNSFNIPHENSDNCSLSGTQDVELQKLFSGRMKASDGFSDYSWI</sequence>
<dbReference type="SMART" id="SM00648">
    <property type="entry name" value="SWAP"/>
    <property type="match status" value="1"/>
</dbReference>
<comment type="caution">
    <text evidence="8">The sequence shown here is derived from an EMBL/GenBank/DDBJ whole genome shotgun (WGS) entry which is preliminary data.</text>
</comment>
<dbReference type="STRING" id="1408657.A0A0W4ZL94"/>
<dbReference type="RefSeq" id="XP_018229259.1">
    <property type="nucleotide sequence ID" value="XM_018374687.1"/>
</dbReference>
<protein>
    <recommendedName>
        <fullName evidence="10">U2 snRNP-associated SURP motif-containing protein</fullName>
    </recommendedName>
</protein>
<feature type="region of interest" description="Disordered" evidence="4">
    <location>
        <begin position="144"/>
        <end position="164"/>
    </location>
</feature>
<evidence type="ECO:0000256" key="3">
    <source>
        <dbReference type="SAM" id="Coils"/>
    </source>
</evidence>
<dbReference type="Pfam" id="PF04818">
    <property type="entry name" value="CID"/>
    <property type="match status" value="1"/>
</dbReference>